<dbReference type="InterPro" id="IPR033427">
    <property type="entry name" value="DUF5123"/>
</dbReference>
<dbReference type="SUPFAM" id="SSF51126">
    <property type="entry name" value="Pectin lyase-like"/>
    <property type="match status" value="1"/>
</dbReference>
<dbReference type="PROSITE" id="PS51257">
    <property type="entry name" value="PROKAR_LIPOPROTEIN"/>
    <property type="match status" value="1"/>
</dbReference>
<accession>A0ABW3SL36</accession>
<dbReference type="InterPro" id="IPR032530">
    <property type="entry name" value="DUF4957"/>
</dbReference>
<evidence type="ECO:0000259" key="3">
    <source>
        <dbReference type="Pfam" id="PF17161"/>
    </source>
</evidence>
<feature type="domain" description="DUF5123" evidence="3">
    <location>
        <begin position="417"/>
        <end position="538"/>
    </location>
</feature>
<dbReference type="RefSeq" id="WP_377522806.1">
    <property type="nucleotide sequence ID" value="NZ_JBHTLD010000014.1"/>
</dbReference>
<organism evidence="4 5">
    <name type="scientific">Pontibacter rugosus</name>
    <dbReference type="NCBI Taxonomy" id="1745966"/>
    <lineage>
        <taxon>Bacteria</taxon>
        <taxon>Pseudomonadati</taxon>
        <taxon>Bacteroidota</taxon>
        <taxon>Cytophagia</taxon>
        <taxon>Cytophagales</taxon>
        <taxon>Hymenobacteraceae</taxon>
        <taxon>Pontibacter</taxon>
    </lineage>
</organism>
<dbReference type="Pfam" id="PF17161">
    <property type="entry name" value="DUF5123"/>
    <property type="match status" value="1"/>
</dbReference>
<feature type="domain" description="DUF4957" evidence="2">
    <location>
        <begin position="266"/>
        <end position="403"/>
    </location>
</feature>
<feature type="chain" id="PRO_5047265947" evidence="1">
    <location>
        <begin position="24"/>
        <end position="539"/>
    </location>
</feature>
<feature type="signal peptide" evidence="1">
    <location>
        <begin position="1"/>
        <end position="23"/>
    </location>
</feature>
<dbReference type="Pfam" id="PF16318">
    <property type="entry name" value="DUF4957"/>
    <property type="match status" value="1"/>
</dbReference>
<dbReference type="InterPro" id="IPR036116">
    <property type="entry name" value="FN3_sf"/>
</dbReference>
<dbReference type="InterPro" id="IPR011050">
    <property type="entry name" value="Pectin_lyase_fold/virulence"/>
</dbReference>
<proteinExistence type="predicted"/>
<evidence type="ECO:0000256" key="1">
    <source>
        <dbReference type="SAM" id="SignalP"/>
    </source>
</evidence>
<keyword evidence="5" id="KW-1185">Reference proteome</keyword>
<gene>
    <name evidence="4" type="ORF">ACFQ2O_03010</name>
</gene>
<comment type="caution">
    <text evidence="4">The sequence shown here is derived from an EMBL/GenBank/DDBJ whole genome shotgun (WGS) entry which is preliminary data.</text>
</comment>
<name>A0ABW3SL36_9BACT</name>
<dbReference type="Gene3D" id="2.60.40.10">
    <property type="entry name" value="Immunoglobulins"/>
    <property type="match status" value="1"/>
</dbReference>
<dbReference type="SUPFAM" id="SSF49265">
    <property type="entry name" value="Fibronectin type III"/>
    <property type="match status" value="1"/>
</dbReference>
<dbReference type="InterPro" id="IPR013783">
    <property type="entry name" value="Ig-like_fold"/>
</dbReference>
<protein>
    <submittedName>
        <fullName evidence="4">DUF5123 domain-containing protein</fullName>
    </submittedName>
</protein>
<evidence type="ECO:0000313" key="5">
    <source>
        <dbReference type="Proteomes" id="UP001597094"/>
    </source>
</evidence>
<dbReference type="Proteomes" id="UP001597094">
    <property type="component" value="Unassembled WGS sequence"/>
</dbReference>
<evidence type="ECO:0000313" key="4">
    <source>
        <dbReference type="EMBL" id="MFD1185162.1"/>
    </source>
</evidence>
<dbReference type="EMBL" id="JBHTLD010000014">
    <property type="protein sequence ID" value="MFD1185162.1"/>
    <property type="molecule type" value="Genomic_DNA"/>
</dbReference>
<sequence>MKVALNKILKLVPIIALGALAFACEDDPDKLDPMRMFTPAGDVKAVSGESQVRLTWNPSLYTTNSSGVTYTVDVAADSLFTTPVVLSVQTDTAGVVFTDEQLEVRKRYFARIRANALGDRPESKSFAPSSGFTIRGMQIFTALLNSDITDKAVLLKWRETAGLTRIVLTPQSAEGRPIGEPIEVPVSEEDMTAGQKFVNGLSASTACRAEIFQGNRMAGYLSFTTNAPTVGNIINLTSFTDRPSVLQDTLLQVESGSIIVLKKGMTYNISSAVLLDRSLTIMSENTVAPGRANVFFTSNFDFKAGAQVDSVVFKDVTLTGNKIDADYVFNIGNASTIGTIKFESSIISNFRGVTRIKTGSVSVGKFIVKNSIVNNLYNYGVLAIDNEGARVDNIVLTNSTFYKIDRPITSRSDVKSIVIENSTFHDTPESGRYLIDFVANSVTYNVTQGITFQNNIVGRGKPLAGETAVKGIRVGSATLIQSSSSYATSDYNATGNQIPNLTVYSGTAADLFQDPNNGNFTIKDANFAGKGSAGDPRWR</sequence>
<reference evidence="5" key="1">
    <citation type="journal article" date="2019" name="Int. J. Syst. Evol. Microbiol.">
        <title>The Global Catalogue of Microorganisms (GCM) 10K type strain sequencing project: providing services to taxonomists for standard genome sequencing and annotation.</title>
        <authorList>
            <consortium name="The Broad Institute Genomics Platform"/>
            <consortium name="The Broad Institute Genome Sequencing Center for Infectious Disease"/>
            <person name="Wu L."/>
            <person name="Ma J."/>
        </authorList>
    </citation>
    <scope>NUCLEOTIDE SEQUENCE [LARGE SCALE GENOMIC DNA]</scope>
    <source>
        <strain evidence="5">JCM 31319</strain>
    </source>
</reference>
<evidence type="ECO:0000259" key="2">
    <source>
        <dbReference type="Pfam" id="PF16318"/>
    </source>
</evidence>
<keyword evidence="1" id="KW-0732">Signal</keyword>